<protein>
    <recommendedName>
        <fullName evidence="4">Carbohydrate sulfotransferase</fullName>
    </recommendedName>
</protein>
<gene>
    <name evidence="2" type="ORF">C7M84_021408</name>
</gene>
<dbReference type="Proteomes" id="UP000283509">
    <property type="component" value="Unassembled WGS sequence"/>
</dbReference>
<feature type="region of interest" description="Disordered" evidence="1">
    <location>
        <begin position="34"/>
        <end position="57"/>
    </location>
</feature>
<name>A0A3R7PFA2_PENVA</name>
<reference evidence="2 3" key="1">
    <citation type="submission" date="2018-04" db="EMBL/GenBank/DDBJ databases">
        <authorList>
            <person name="Zhang X."/>
            <person name="Yuan J."/>
            <person name="Li F."/>
            <person name="Xiang J."/>
        </authorList>
    </citation>
    <scope>NUCLEOTIDE SEQUENCE [LARGE SCALE GENOMIC DNA]</scope>
    <source>
        <tissue evidence="2">Muscle</tissue>
    </source>
</reference>
<dbReference type="OrthoDB" id="6352484at2759"/>
<proteinExistence type="predicted"/>
<evidence type="ECO:0000256" key="1">
    <source>
        <dbReference type="SAM" id="MobiDB-lite"/>
    </source>
</evidence>
<reference evidence="2 3" key="2">
    <citation type="submission" date="2019-01" db="EMBL/GenBank/DDBJ databases">
        <title>The decoding of complex shrimp genome reveals the adaptation for benthos swimmer, frequently molting mechanism and breeding impact on genome.</title>
        <authorList>
            <person name="Sun Y."/>
            <person name="Gao Y."/>
            <person name="Yu Y."/>
        </authorList>
    </citation>
    <scope>NUCLEOTIDE SEQUENCE [LARGE SCALE GENOMIC DNA]</scope>
    <source>
        <tissue evidence="2">Muscle</tissue>
    </source>
</reference>
<dbReference type="GO" id="GO:0016020">
    <property type="term" value="C:membrane"/>
    <property type="evidence" value="ECO:0007669"/>
    <property type="project" value="InterPro"/>
</dbReference>
<dbReference type="AlphaFoldDB" id="A0A3R7PFA2"/>
<evidence type="ECO:0000313" key="3">
    <source>
        <dbReference type="Proteomes" id="UP000283509"/>
    </source>
</evidence>
<sequence>MFFRKKIFRGFALLLATTVMLSHNFLSRVNDRSSAGKEESARSPHQEGDHAEPPAIAGSSTWRVHVRRINGGPPANVSVEDDKRRQTFLQSGLRQVVASTVSSSTLIMSVRHPLTRLVSAYRNKYDDGKPMRGYNRKREEEKLKVMHTPRWNENFHQFWIPAMITNGLLTQNISAEIGLDFIFEPEKLYDPSVYLKIFKLKRPVITFIQFLRHVITTHKNQSPDNHW</sequence>
<accession>A0A3R7PFA2</accession>
<organism evidence="2 3">
    <name type="scientific">Penaeus vannamei</name>
    <name type="common">Whiteleg shrimp</name>
    <name type="synonym">Litopenaeus vannamei</name>
    <dbReference type="NCBI Taxonomy" id="6689"/>
    <lineage>
        <taxon>Eukaryota</taxon>
        <taxon>Metazoa</taxon>
        <taxon>Ecdysozoa</taxon>
        <taxon>Arthropoda</taxon>
        <taxon>Crustacea</taxon>
        <taxon>Multicrustacea</taxon>
        <taxon>Malacostraca</taxon>
        <taxon>Eumalacostraca</taxon>
        <taxon>Eucarida</taxon>
        <taxon>Decapoda</taxon>
        <taxon>Dendrobranchiata</taxon>
        <taxon>Penaeoidea</taxon>
        <taxon>Penaeidae</taxon>
        <taxon>Penaeus</taxon>
    </lineage>
</organism>
<dbReference type="EMBL" id="QCYY01000449">
    <property type="protein sequence ID" value="ROT85066.1"/>
    <property type="molecule type" value="Genomic_DNA"/>
</dbReference>
<evidence type="ECO:0008006" key="4">
    <source>
        <dbReference type="Google" id="ProtNLM"/>
    </source>
</evidence>
<evidence type="ECO:0000313" key="2">
    <source>
        <dbReference type="EMBL" id="ROT85066.1"/>
    </source>
</evidence>
<dbReference type="Pfam" id="PF03567">
    <property type="entry name" value="Sulfotransfer_2"/>
    <property type="match status" value="1"/>
</dbReference>
<keyword evidence="3" id="KW-1185">Reference proteome</keyword>
<feature type="compositionally biased region" description="Basic and acidic residues" evidence="1">
    <location>
        <begin position="34"/>
        <end position="52"/>
    </location>
</feature>
<comment type="caution">
    <text evidence="2">The sequence shown here is derived from an EMBL/GenBank/DDBJ whole genome shotgun (WGS) entry which is preliminary data.</text>
</comment>
<dbReference type="GO" id="GO:0008146">
    <property type="term" value="F:sulfotransferase activity"/>
    <property type="evidence" value="ECO:0007669"/>
    <property type="project" value="InterPro"/>
</dbReference>
<dbReference type="InterPro" id="IPR005331">
    <property type="entry name" value="Sulfotransferase"/>
</dbReference>